<keyword evidence="2" id="KW-1185">Reference proteome</keyword>
<gene>
    <name evidence="1" type="ORF">LPLAT_LOCUS3506</name>
</gene>
<dbReference type="EMBL" id="OZ034836">
    <property type="protein sequence ID" value="CAL1677480.1"/>
    <property type="molecule type" value="Genomic_DNA"/>
</dbReference>
<protein>
    <submittedName>
        <fullName evidence="1">Uncharacterized protein</fullName>
    </submittedName>
</protein>
<dbReference type="AlphaFoldDB" id="A0AAV2NC69"/>
<accession>A0AAV2NC69</accession>
<sequence>MESELARVVKLKNIENWGIWKFQIRVILNSYGALDVALGTDIRPADLGNTANEATRAYMKNLVTWNKADATA</sequence>
<proteinExistence type="predicted"/>
<name>A0AAV2NC69_9HYME</name>
<evidence type="ECO:0000313" key="2">
    <source>
        <dbReference type="Proteomes" id="UP001497644"/>
    </source>
</evidence>
<organism evidence="1 2">
    <name type="scientific">Lasius platythorax</name>
    <dbReference type="NCBI Taxonomy" id="488582"/>
    <lineage>
        <taxon>Eukaryota</taxon>
        <taxon>Metazoa</taxon>
        <taxon>Ecdysozoa</taxon>
        <taxon>Arthropoda</taxon>
        <taxon>Hexapoda</taxon>
        <taxon>Insecta</taxon>
        <taxon>Pterygota</taxon>
        <taxon>Neoptera</taxon>
        <taxon>Endopterygota</taxon>
        <taxon>Hymenoptera</taxon>
        <taxon>Apocrita</taxon>
        <taxon>Aculeata</taxon>
        <taxon>Formicoidea</taxon>
        <taxon>Formicidae</taxon>
        <taxon>Formicinae</taxon>
        <taxon>Lasius</taxon>
        <taxon>Lasius</taxon>
    </lineage>
</organism>
<dbReference type="Proteomes" id="UP001497644">
    <property type="component" value="Chromosome 13"/>
</dbReference>
<reference evidence="1" key="1">
    <citation type="submission" date="2024-04" db="EMBL/GenBank/DDBJ databases">
        <authorList>
            <consortium name="Molecular Ecology Group"/>
        </authorList>
    </citation>
    <scope>NUCLEOTIDE SEQUENCE</scope>
</reference>
<evidence type="ECO:0000313" key="1">
    <source>
        <dbReference type="EMBL" id="CAL1677480.1"/>
    </source>
</evidence>